<dbReference type="AlphaFoldDB" id="I0Z690"/>
<evidence type="ECO:0008006" key="4">
    <source>
        <dbReference type="Google" id="ProtNLM"/>
    </source>
</evidence>
<accession>I0Z690</accession>
<keyword evidence="1" id="KW-1133">Transmembrane helix</keyword>
<keyword evidence="3" id="KW-1185">Reference proteome</keyword>
<dbReference type="Proteomes" id="UP000007264">
    <property type="component" value="Unassembled WGS sequence"/>
</dbReference>
<dbReference type="PANTHER" id="PTHR33833:SF3">
    <property type="entry name" value="YCF49-LIKE PROTEIN"/>
    <property type="match status" value="1"/>
</dbReference>
<organism evidence="2 3">
    <name type="scientific">Coccomyxa subellipsoidea (strain C-169)</name>
    <name type="common">Green microalga</name>
    <dbReference type="NCBI Taxonomy" id="574566"/>
    <lineage>
        <taxon>Eukaryota</taxon>
        <taxon>Viridiplantae</taxon>
        <taxon>Chlorophyta</taxon>
        <taxon>core chlorophytes</taxon>
        <taxon>Trebouxiophyceae</taxon>
        <taxon>Trebouxiophyceae incertae sedis</taxon>
        <taxon>Coccomyxaceae</taxon>
        <taxon>Coccomyxa</taxon>
        <taxon>Coccomyxa subellipsoidea</taxon>
    </lineage>
</organism>
<feature type="transmembrane region" description="Helical" evidence="1">
    <location>
        <begin position="6"/>
        <end position="28"/>
    </location>
</feature>
<dbReference type="Pfam" id="PF10693">
    <property type="entry name" value="DUF2499"/>
    <property type="match status" value="1"/>
</dbReference>
<name>I0Z690_COCSC</name>
<comment type="caution">
    <text evidence="2">The sequence shown here is derived from an EMBL/GenBank/DDBJ whole genome shotgun (WGS) entry which is preliminary data.</text>
</comment>
<dbReference type="OrthoDB" id="196633at2759"/>
<evidence type="ECO:0000313" key="2">
    <source>
        <dbReference type="EMBL" id="EIE26159.1"/>
    </source>
</evidence>
<dbReference type="STRING" id="574566.I0Z690"/>
<proteinExistence type="predicted"/>
<reference evidence="2 3" key="1">
    <citation type="journal article" date="2012" name="Genome Biol.">
        <title>The genome of the polar eukaryotic microalga coccomyxa subellipsoidea reveals traits of cold adaptation.</title>
        <authorList>
            <person name="Blanc G."/>
            <person name="Agarkova I."/>
            <person name="Grimwood J."/>
            <person name="Kuo A."/>
            <person name="Brueggeman A."/>
            <person name="Dunigan D."/>
            <person name="Gurnon J."/>
            <person name="Ladunga I."/>
            <person name="Lindquist E."/>
            <person name="Lucas S."/>
            <person name="Pangilinan J."/>
            <person name="Proschold T."/>
            <person name="Salamov A."/>
            <person name="Schmutz J."/>
            <person name="Weeks D."/>
            <person name="Yamada T."/>
            <person name="Claverie J.M."/>
            <person name="Grigoriev I."/>
            <person name="Van Etten J."/>
            <person name="Lomsadze A."/>
            <person name="Borodovsky M."/>
        </authorList>
    </citation>
    <scope>NUCLEOTIDE SEQUENCE [LARGE SCALE GENOMIC DNA]</scope>
    <source>
        <strain evidence="2 3">C-169</strain>
    </source>
</reference>
<dbReference type="eggNOG" id="ENOG502RZEV">
    <property type="taxonomic scope" value="Eukaryota"/>
</dbReference>
<evidence type="ECO:0000256" key="1">
    <source>
        <dbReference type="SAM" id="Phobius"/>
    </source>
</evidence>
<dbReference type="RefSeq" id="XP_005650703.1">
    <property type="nucleotide sequence ID" value="XM_005650646.1"/>
</dbReference>
<evidence type="ECO:0000313" key="3">
    <source>
        <dbReference type="Proteomes" id="UP000007264"/>
    </source>
</evidence>
<dbReference type="InterPro" id="IPR019634">
    <property type="entry name" value="Uncharacterised_Ycf49"/>
</dbReference>
<dbReference type="KEGG" id="csl:COCSUDRAFT_12723"/>
<feature type="transmembrane region" description="Helical" evidence="1">
    <location>
        <begin position="66"/>
        <end position="89"/>
    </location>
</feature>
<dbReference type="GeneID" id="17044163"/>
<sequence length="100" mass="11074">NALSLPTWAIHISSTVEWATAMLLFWQYAEVTGNQRWKGLTWGMLPLLGGALAACTYHFFYNPPELDILVALQAFLTVAGNCTCAWAAYRIYQDAEASDA</sequence>
<dbReference type="EMBL" id="AGSI01000003">
    <property type="protein sequence ID" value="EIE26159.1"/>
    <property type="molecule type" value="Genomic_DNA"/>
</dbReference>
<protein>
    <recommendedName>
        <fullName evidence="4">Ycf49-like protein</fullName>
    </recommendedName>
</protein>
<gene>
    <name evidence="2" type="ORF">COCSUDRAFT_12723</name>
</gene>
<feature type="non-terminal residue" evidence="2">
    <location>
        <position position="1"/>
    </location>
</feature>
<keyword evidence="1" id="KW-0472">Membrane</keyword>
<feature type="transmembrane region" description="Helical" evidence="1">
    <location>
        <begin position="40"/>
        <end position="60"/>
    </location>
</feature>
<dbReference type="PANTHER" id="PTHR33833">
    <property type="entry name" value="NUCLEOLAR-LIKE PROTEIN-RELATED"/>
    <property type="match status" value="1"/>
</dbReference>
<keyword evidence="1" id="KW-0812">Transmembrane</keyword>